<reference evidence="3 4" key="1">
    <citation type="submission" date="2025-04" db="UniProtKB">
        <authorList>
            <consortium name="RefSeq"/>
        </authorList>
    </citation>
    <scope>IDENTIFICATION</scope>
    <source>
        <tissue evidence="3 4">Gonads</tissue>
    </source>
</reference>
<dbReference type="Proteomes" id="UP000085678">
    <property type="component" value="Unplaced"/>
</dbReference>
<dbReference type="AlphaFoldDB" id="A0A1S3I0B0"/>
<feature type="compositionally biased region" description="Acidic residues" evidence="1">
    <location>
        <begin position="25"/>
        <end position="40"/>
    </location>
</feature>
<gene>
    <name evidence="3 4" type="primary">LOC106159833</name>
</gene>
<dbReference type="PANTHER" id="PTHR41142:SF1">
    <property type="entry name" value="SI:DKEY-16J16.4"/>
    <property type="match status" value="1"/>
</dbReference>
<feature type="region of interest" description="Disordered" evidence="1">
    <location>
        <begin position="94"/>
        <end position="184"/>
    </location>
</feature>
<dbReference type="PANTHER" id="PTHR41142">
    <property type="entry name" value="SI:DKEY-16J16.4"/>
    <property type="match status" value="1"/>
</dbReference>
<feature type="region of interest" description="Disordered" evidence="1">
    <location>
        <begin position="1"/>
        <end position="40"/>
    </location>
</feature>
<dbReference type="RefSeq" id="XP_013391699.1">
    <property type="nucleotide sequence ID" value="XM_013536245.1"/>
</dbReference>
<dbReference type="GeneID" id="106159833"/>
<feature type="compositionally biased region" description="Basic residues" evidence="1">
    <location>
        <begin position="131"/>
        <end position="142"/>
    </location>
</feature>
<dbReference type="OrthoDB" id="6435011at2759"/>
<evidence type="ECO:0000313" key="3">
    <source>
        <dbReference type="RefSeq" id="XP_013391699.1"/>
    </source>
</evidence>
<name>A0A1S3I0B0_LINAN</name>
<organism evidence="2 4">
    <name type="scientific">Lingula anatina</name>
    <name type="common">Brachiopod</name>
    <name type="synonym">Lingula unguis</name>
    <dbReference type="NCBI Taxonomy" id="7574"/>
    <lineage>
        <taxon>Eukaryota</taxon>
        <taxon>Metazoa</taxon>
        <taxon>Spiralia</taxon>
        <taxon>Lophotrochozoa</taxon>
        <taxon>Brachiopoda</taxon>
        <taxon>Linguliformea</taxon>
        <taxon>Lingulata</taxon>
        <taxon>Lingulida</taxon>
        <taxon>Linguloidea</taxon>
        <taxon>Lingulidae</taxon>
        <taxon>Lingula</taxon>
    </lineage>
</organism>
<evidence type="ECO:0000313" key="2">
    <source>
        <dbReference type="Proteomes" id="UP000085678"/>
    </source>
</evidence>
<dbReference type="KEGG" id="lak:106159833"/>
<evidence type="ECO:0000256" key="1">
    <source>
        <dbReference type="SAM" id="MobiDB-lite"/>
    </source>
</evidence>
<keyword evidence="2" id="KW-1185">Reference proteome</keyword>
<evidence type="ECO:0000313" key="4">
    <source>
        <dbReference type="RefSeq" id="XP_013391700.1"/>
    </source>
</evidence>
<sequence>MEMLRLLTQKLRSQSLNEVQPFQPQDEDDHDSGTESDTEINELEEIAQNMENSLLSSSSSIFGNGRVGPHPFQFSFTSSHLPARELTQSPLSSNCERRMTNHTPHSLSSSSEFEHNSSEEELSVINNRESHSKRKWSQVRRHSFGDSSGSSDDEVKDLFSKPQPLIFSSSPPKGVTRLTRSPPPKLFLANMTPVQLYTSPRKRHRYTSSNTSEYCDSKESVIQRRPSLDFEKMQQKPLMRKHCAHGLGRARIVKIRTISGNRSPKFNLYDPAIFDFRSISTVYNPLTPVEEPSACAF</sequence>
<dbReference type="RefSeq" id="XP_013391700.1">
    <property type="nucleotide sequence ID" value="XM_013536246.1"/>
</dbReference>
<feature type="compositionally biased region" description="Polar residues" evidence="1">
    <location>
        <begin position="10"/>
        <end position="23"/>
    </location>
</feature>
<protein>
    <submittedName>
        <fullName evidence="3">Uncharacterized protein LOC106159833 isoform X1</fullName>
    </submittedName>
    <submittedName>
        <fullName evidence="4">Uncharacterized protein LOC106159833 isoform X2</fullName>
    </submittedName>
</protein>
<accession>A0A1S3I0B0</accession>
<proteinExistence type="predicted"/>